<organism evidence="3">
    <name type="scientific">Mucochytrium quahogii</name>
    <dbReference type="NCBI Taxonomy" id="96639"/>
    <lineage>
        <taxon>Eukaryota</taxon>
        <taxon>Sar</taxon>
        <taxon>Stramenopiles</taxon>
        <taxon>Bigyra</taxon>
        <taxon>Labyrinthulomycetes</taxon>
        <taxon>Thraustochytrida</taxon>
        <taxon>Thraustochytriidae</taxon>
        <taxon>Mucochytrium</taxon>
    </lineage>
</organism>
<sequence>MVVSEAEAHHVHKTAAKVFFFGYDLFMLAFIFSLLLFKLKHQNLLPVTMPVYKLHCSSSLFFAALVSVLSKARFVSQFHDLYAELEWLNALSVMLFLLSLPDVFPGKMGDVGYTIGATPQTY</sequence>
<evidence type="ECO:0000313" key="3">
    <source>
        <dbReference type="EMBL" id="CAD9668549.1"/>
    </source>
</evidence>
<name>A0A7S2RFI1_9STRA</name>
<feature type="domain" description="CWH43-like N-terminal" evidence="2">
    <location>
        <begin position="2"/>
        <end position="99"/>
    </location>
</feature>
<evidence type="ECO:0000259" key="2">
    <source>
        <dbReference type="Pfam" id="PF10277"/>
    </source>
</evidence>
<protein>
    <recommendedName>
        <fullName evidence="2">CWH43-like N-terminal domain-containing protein</fullName>
    </recommendedName>
</protein>
<dbReference type="AlphaFoldDB" id="A0A7S2RFI1"/>
<dbReference type="Pfam" id="PF10277">
    <property type="entry name" value="Frag1"/>
    <property type="match status" value="1"/>
</dbReference>
<accession>A0A7S2RFI1</accession>
<dbReference type="EMBL" id="HBHK01004152">
    <property type="protein sequence ID" value="CAD9668549.1"/>
    <property type="molecule type" value="Transcribed_RNA"/>
</dbReference>
<reference evidence="3" key="1">
    <citation type="submission" date="2021-01" db="EMBL/GenBank/DDBJ databases">
        <authorList>
            <person name="Corre E."/>
            <person name="Pelletier E."/>
            <person name="Niang G."/>
            <person name="Scheremetjew M."/>
            <person name="Finn R."/>
            <person name="Kale V."/>
            <person name="Holt S."/>
            <person name="Cochrane G."/>
            <person name="Meng A."/>
            <person name="Brown T."/>
            <person name="Cohen L."/>
        </authorList>
    </citation>
    <scope>NUCLEOTIDE SEQUENCE</scope>
    <source>
        <strain evidence="3">NY070348D</strain>
    </source>
</reference>
<feature type="transmembrane region" description="Helical" evidence="1">
    <location>
        <begin position="20"/>
        <end position="39"/>
    </location>
</feature>
<keyword evidence="1" id="KW-0472">Membrane</keyword>
<keyword evidence="1" id="KW-0812">Transmembrane</keyword>
<keyword evidence="1" id="KW-1133">Transmembrane helix</keyword>
<gene>
    <name evidence="3" type="ORF">QSP1433_LOCUS2485</name>
</gene>
<proteinExistence type="predicted"/>
<evidence type="ECO:0000256" key="1">
    <source>
        <dbReference type="SAM" id="Phobius"/>
    </source>
</evidence>
<dbReference type="InterPro" id="IPR019402">
    <property type="entry name" value="CWH43_N"/>
</dbReference>